<accession>A0ABW5P672</accession>
<feature type="signal peptide" evidence="1">
    <location>
        <begin position="1"/>
        <end position="17"/>
    </location>
</feature>
<evidence type="ECO:0000313" key="3">
    <source>
        <dbReference type="Proteomes" id="UP001597475"/>
    </source>
</evidence>
<gene>
    <name evidence="2" type="ORF">ACFSR9_09730</name>
</gene>
<evidence type="ECO:0000256" key="1">
    <source>
        <dbReference type="SAM" id="SignalP"/>
    </source>
</evidence>
<keyword evidence="3" id="KW-1185">Reference proteome</keyword>
<dbReference type="Proteomes" id="UP001597475">
    <property type="component" value="Unassembled WGS sequence"/>
</dbReference>
<organism evidence="2 3">
    <name type="scientific">Deinococcus taklimakanensis</name>
    <dbReference type="NCBI Taxonomy" id="536443"/>
    <lineage>
        <taxon>Bacteria</taxon>
        <taxon>Thermotogati</taxon>
        <taxon>Deinococcota</taxon>
        <taxon>Deinococci</taxon>
        <taxon>Deinococcales</taxon>
        <taxon>Deinococcaceae</taxon>
        <taxon>Deinococcus</taxon>
    </lineage>
</organism>
<name>A0ABW5P672_9DEIO</name>
<comment type="caution">
    <text evidence="2">The sequence shown here is derived from an EMBL/GenBank/DDBJ whole genome shotgun (WGS) entry which is preliminary data.</text>
</comment>
<proteinExistence type="predicted"/>
<keyword evidence="1" id="KW-0732">Signal</keyword>
<evidence type="ECO:0000313" key="2">
    <source>
        <dbReference type="EMBL" id="MFD2609712.1"/>
    </source>
</evidence>
<reference evidence="3" key="1">
    <citation type="journal article" date="2019" name="Int. J. Syst. Evol. Microbiol.">
        <title>The Global Catalogue of Microorganisms (GCM) 10K type strain sequencing project: providing services to taxonomists for standard genome sequencing and annotation.</title>
        <authorList>
            <consortium name="The Broad Institute Genomics Platform"/>
            <consortium name="The Broad Institute Genome Sequencing Center for Infectious Disease"/>
            <person name="Wu L."/>
            <person name="Ma J."/>
        </authorList>
    </citation>
    <scope>NUCLEOTIDE SEQUENCE [LARGE SCALE GENOMIC DNA]</scope>
    <source>
        <strain evidence="3">KCTC 33842</strain>
    </source>
</reference>
<protein>
    <submittedName>
        <fullName evidence="2">Uncharacterized protein</fullName>
    </submittedName>
</protein>
<dbReference type="EMBL" id="JBHUMK010000041">
    <property type="protein sequence ID" value="MFD2609712.1"/>
    <property type="molecule type" value="Genomic_DNA"/>
</dbReference>
<sequence length="128" mass="13804">MKRLLALLILTASPALAASDPWPAAPVLTRLLVLPSGKADGQRLISGLGLTEAQVRELRRLAASEGAAGEAGRRVIGRQEAARLNAKITAMNAEKDRKVRVLLGGKYPAFRSWVRTWWGGEVQKAARP</sequence>
<dbReference type="RefSeq" id="WP_386845305.1">
    <property type="nucleotide sequence ID" value="NZ_JBHUMK010000041.1"/>
</dbReference>
<feature type="chain" id="PRO_5047070110" evidence="1">
    <location>
        <begin position="18"/>
        <end position="128"/>
    </location>
</feature>